<sequence>MKNALSLNKKRSSQHSSPTTHLMISPTFLMVYLSLSYLVPHIQRKNKSGAAARQRTTREDEVMSMWGFLGGHITHEPTIPSERFSPAPDVATPTMDIGGEESSSGDMSGLSVTSIQRRKQLLKQRRTERGE</sequence>
<proteinExistence type="predicted"/>
<keyword evidence="2" id="KW-0812">Transmembrane</keyword>
<evidence type="ECO:0000313" key="3">
    <source>
        <dbReference type="EMBL" id="MPC39940.1"/>
    </source>
</evidence>
<keyword evidence="2" id="KW-0472">Membrane</keyword>
<accession>A0A5B7EY05</accession>
<feature type="transmembrane region" description="Helical" evidence="2">
    <location>
        <begin position="20"/>
        <end position="39"/>
    </location>
</feature>
<organism evidence="3 4">
    <name type="scientific">Portunus trituberculatus</name>
    <name type="common">Swimming crab</name>
    <name type="synonym">Neptunus trituberculatus</name>
    <dbReference type="NCBI Taxonomy" id="210409"/>
    <lineage>
        <taxon>Eukaryota</taxon>
        <taxon>Metazoa</taxon>
        <taxon>Ecdysozoa</taxon>
        <taxon>Arthropoda</taxon>
        <taxon>Crustacea</taxon>
        <taxon>Multicrustacea</taxon>
        <taxon>Malacostraca</taxon>
        <taxon>Eumalacostraca</taxon>
        <taxon>Eucarida</taxon>
        <taxon>Decapoda</taxon>
        <taxon>Pleocyemata</taxon>
        <taxon>Brachyura</taxon>
        <taxon>Eubrachyura</taxon>
        <taxon>Portunoidea</taxon>
        <taxon>Portunidae</taxon>
        <taxon>Portuninae</taxon>
        <taxon>Portunus</taxon>
    </lineage>
</organism>
<evidence type="ECO:0000256" key="2">
    <source>
        <dbReference type="SAM" id="Phobius"/>
    </source>
</evidence>
<protein>
    <submittedName>
        <fullName evidence="3">Uncharacterized protein</fullName>
    </submittedName>
</protein>
<feature type="compositionally biased region" description="Low complexity" evidence="1">
    <location>
        <begin position="95"/>
        <end position="109"/>
    </location>
</feature>
<comment type="caution">
    <text evidence="3">The sequence shown here is derived from an EMBL/GenBank/DDBJ whole genome shotgun (WGS) entry which is preliminary data.</text>
</comment>
<keyword evidence="4" id="KW-1185">Reference proteome</keyword>
<evidence type="ECO:0000256" key="1">
    <source>
        <dbReference type="SAM" id="MobiDB-lite"/>
    </source>
</evidence>
<dbReference type="EMBL" id="VSRR010004528">
    <property type="protein sequence ID" value="MPC39940.1"/>
    <property type="molecule type" value="Genomic_DNA"/>
</dbReference>
<feature type="region of interest" description="Disordered" evidence="1">
    <location>
        <begin position="77"/>
        <end position="131"/>
    </location>
</feature>
<evidence type="ECO:0000313" key="4">
    <source>
        <dbReference type="Proteomes" id="UP000324222"/>
    </source>
</evidence>
<gene>
    <name evidence="3" type="ORF">E2C01_033493</name>
</gene>
<dbReference type="AlphaFoldDB" id="A0A5B7EY05"/>
<reference evidence="3 4" key="1">
    <citation type="submission" date="2019-05" db="EMBL/GenBank/DDBJ databases">
        <title>Another draft genome of Portunus trituberculatus and its Hox gene families provides insights of decapod evolution.</title>
        <authorList>
            <person name="Jeong J.-H."/>
            <person name="Song I."/>
            <person name="Kim S."/>
            <person name="Choi T."/>
            <person name="Kim D."/>
            <person name="Ryu S."/>
            <person name="Kim W."/>
        </authorList>
    </citation>
    <scope>NUCLEOTIDE SEQUENCE [LARGE SCALE GENOMIC DNA]</scope>
    <source>
        <tissue evidence="3">Muscle</tissue>
    </source>
</reference>
<name>A0A5B7EY05_PORTR</name>
<dbReference type="Proteomes" id="UP000324222">
    <property type="component" value="Unassembled WGS sequence"/>
</dbReference>
<keyword evidence="2" id="KW-1133">Transmembrane helix</keyword>